<keyword evidence="1" id="KW-0472">Membrane</keyword>
<feature type="transmembrane region" description="Helical" evidence="1">
    <location>
        <begin position="296"/>
        <end position="322"/>
    </location>
</feature>
<comment type="caution">
    <text evidence="2">The sequence shown here is derived from an EMBL/GenBank/DDBJ whole genome shotgun (WGS) entry which is preliminary data.</text>
</comment>
<dbReference type="HOGENOM" id="CLU_615510_0_0_1"/>
<dbReference type="RefSeq" id="XP_013238494.1">
    <property type="nucleotide sequence ID" value="XM_013383040.1"/>
</dbReference>
<dbReference type="EMBL" id="JMKJ01000133">
    <property type="protein sequence ID" value="KGG52037.1"/>
    <property type="molecule type" value="Genomic_DNA"/>
</dbReference>
<accession>A0A098VSR6</accession>
<feature type="transmembrane region" description="Helical" evidence="1">
    <location>
        <begin position="343"/>
        <end position="365"/>
    </location>
</feature>
<feature type="transmembrane region" description="Helical" evidence="1">
    <location>
        <begin position="226"/>
        <end position="248"/>
    </location>
</feature>
<dbReference type="Proteomes" id="UP000029725">
    <property type="component" value="Unassembled WGS sequence"/>
</dbReference>
<feature type="transmembrane region" description="Helical" evidence="1">
    <location>
        <begin position="173"/>
        <end position="195"/>
    </location>
</feature>
<proteinExistence type="predicted"/>
<sequence>MSDSPISKIESRGKSDYIFKLAFISNFLGLIAFSLYHIIRFGGSDFSTAMLFFQQLLVFLDLNPKAIDDVVFKDFGLLLKILLPVNLLSLILTFLFFYLFYFFPVFSFWFSVVTSLLISLCASVYFALFENYLASGAILLIVCFFIFLLALYGKNHIKVAFFFKSTLFILYKVRWIVVLHLSLLFIHVFLAPLLFCPTDHLLDSRENISLWSFSFQMAYLNFSSGWIESSITIFVQMVSTTLICGHLYPQTGTTSLTSAFKRSFKLHLGPIFQISLILAIINTMLGSIGLASDSLLAYWIFLIIASYLDLFIRIIGINISLLNKGVSGASYATFALFKRCPKPVISILHLTVLSSLCPVLFSLVITDTVTNIFHTYSNVPEEFVLLASIIRCKSLLVLSMTFSIVCLSVYILYKNDKNCIQHLPGYDELMLPLKKGASEEKATAI</sequence>
<keyword evidence="3" id="KW-1185">Reference proteome</keyword>
<feature type="transmembrane region" description="Helical" evidence="1">
    <location>
        <begin position="21"/>
        <end position="39"/>
    </location>
</feature>
<evidence type="ECO:0000313" key="2">
    <source>
        <dbReference type="EMBL" id="KGG52037.1"/>
    </source>
</evidence>
<feature type="transmembrane region" description="Helical" evidence="1">
    <location>
        <begin position="108"/>
        <end position="126"/>
    </location>
</feature>
<dbReference type="VEuPathDB" id="MicrosporidiaDB:DI09_21p90"/>
<reference evidence="2 3" key="1">
    <citation type="submission" date="2014-04" db="EMBL/GenBank/DDBJ databases">
        <title>A new species of microsporidia sheds light on the evolution of extreme parasitism.</title>
        <authorList>
            <person name="Haag K.L."/>
            <person name="James T.Y."/>
            <person name="Larsson R."/>
            <person name="Schaer T.M."/>
            <person name="Refardt D."/>
            <person name="Pombert J.-F."/>
            <person name="Ebert D."/>
        </authorList>
    </citation>
    <scope>NUCLEOTIDE SEQUENCE [LARGE SCALE GENOMIC DNA]</scope>
    <source>
        <strain evidence="2 3">UGP3</strain>
        <tissue evidence="2">Spores</tissue>
    </source>
</reference>
<keyword evidence="1" id="KW-1133">Transmembrane helix</keyword>
<feature type="transmembrane region" description="Helical" evidence="1">
    <location>
        <begin position="268"/>
        <end position="290"/>
    </location>
</feature>
<protein>
    <submittedName>
        <fullName evidence="2">Uncharacterized protein</fullName>
    </submittedName>
</protein>
<feature type="transmembrane region" description="Helical" evidence="1">
    <location>
        <begin position="81"/>
        <end position="101"/>
    </location>
</feature>
<keyword evidence="1" id="KW-0812">Transmembrane</keyword>
<evidence type="ECO:0000256" key="1">
    <source>
        <dbReference type="SAM" id="Phobius"/>
    </source>
</evidence>
<gene>
    <name evidence="2" type="ORF">DI09_21p90</name>
</gene>
<feature type="transmembrane region" description="Helical" evidence="1">
    <location>
        <begin position="385"/>
        <end position="413"/>
    </location>
</feature>
<dbReference type="GeneID" id="25259085"/>
<name>A0A098VSR6_9MICR</name>
<feature type="transmembrane region" description="Helical" evidence="1">
    <location>
        <begin position="132"/>
        <end position="152"/>
    </location>
</feature>
<evidence type="ECO:0000313" key="3">
    <source>
        <dbReference type="Proteomes" id="UP000029725"/>
    </source>
</evidence>
<dbReference type="AlphaFoldDB" id="A0A098VSR6"/>
<organism evidence="2 3">
    <name type="scientific">Mitosporidium daphniae</name>
    <dbReference type="NCBI Taxonomy" id="1485682"/>
    <lineage>
        <taxon>Eukaryota</taxon>
        <taxon>Fungi</taxon>
        <taxon>Fungi incertae sedis</taxon>
        <taxon>Microsporidia</taxon>
        <taxon>Mitosporidium</taxon>
    </lineage>
</organism>